<evidence type="ECO:0000313" key="15">
    <source>
        <dbReference type="Proteomes" id="UP000235701"/>
    </source>
</evidence>
<evidence type="ECO:0000256" key="6">
    <source>
        <dbReference type="ARBA" id="ARBA00022605"/>
    </source>
</evidence>
<dbReference type="PANTHER" id="PTHR48078">
    <property type="entry name" value="THREONINE DEHYDRATASE, MITOCHONDRIAL-RELATED"/>
    <property type="match status" value="1"/>
</dbReference>
<dbReference type="GO" id="GO:0006565">
    <property type="term" value="P:L-serine catabolic process"/>
    <property type="evidence" value="ECO:0007669"/>
    <property type="project" value="TreeGrafter"/>
</dbReference>
<dbReference type="CDD" id="cd01562">
    <property type="entry name" value="Thr-dehyd"/>
    <property type="match status" value="1"/>
</dbReference>
<dbReference type="PROSITE" id="PS51672">
    <property type="entry name" value="ACT_LIKE"/>
    <property type="match status" value="1"/>
</dbReference>
<dbReference type="Pfam" id="PF00291">
    <property type="entry name" value="PALP"/>
    <property type="match status" value="1"/>
</dbReference>
<evidence type="ECO:0000256" key="5">
    <source>
        <dbReference type="ARBA" id="ARBA00011881"/>
    </source>
</evidence>
<comment type="subunit">
    <text evidence="5 12">Homotetramer.</text>
</comment>
<evidence type="ECO:0000256" key="9">
    <source>
        <dbReference type="ARBA" id="ARBA00023239"/>
    </source>
</evidence>
<dbReference type="Pfam" id="PF00585">
    <property type="entry name" value="Thr_dehydrat_C"/>
    <property type="match status" value="1"/>
</dbReference>
<keyword evidence="10 12" id="KW-0100">Branched-chain amino acid biosynthesis</keyword>
<name>A0A2N6UDC3_9LACT</name>
<sequence length="425" mass="46365">MKEGNYMVKRVNKEKVLSAYKKLQSVVKQTPLQYDQYLSETYQANIYLKREDLQVVRSFKLRGAYYSISELSEEDLAKGVICASAGNHAQGVAFACNEKQVMATIYMPNTTPAQKINQVKYFGGDYVNIVIEGDTFDACNHAAHEYGAEHQMTFIEPYDDENVIAGQGSLAVEIHHSLTADGETADYVLVPIGGGGLISGVSAYVREAMPETKIVGVEPAGAASMKLALDHGQPTALEKVNKFADGTAVGKVGDITFEYAKDNIDRLETVEEGKIAGTIIDLYTKQAIVAEPSGALTVSALDNMGDDLVGKTVVCIISGGNNDINRMAEIEEKALIYSGTKQYFVVNFPQRPGALKEFLTDVLGPDDDIAKFEYTKKISRSNGPALVGILLGDYETLPGLLERLKNFDANYISVSENPTLYEFLV</sequence>
<dbReference type="InterPro" id="IPR001926">
    <property type="entry name" value="TrpB-like_PALP"/>
</dbReference>
<dbReference type="SUPFAM" id="SSF55021">
    <property type="entry name" value="ACT-like"/>
    <property type="match status" value="1"/>
</dbReference>
<dbReference type="GO" id="GO:0004794">
    <property type="term" value="F:threonine deaminase activity"/>
    <property type="evidence" value="ECO:0007669"/>
    <property type="project" value="UniProtKB-UniRule"/>
</dbReference>
<accession>A0A2N6UDC3</accession>
<dbReference type="Gene3D" id="3.40.50.1100">
    <property type="match status" value="2"/>
</dbReference>
<dbReference type="InterPro" id="IPR011820">
    <property type="entry name" value="IlvA"/>
</dbReference>
<dbReference type="PANTHER" id="PTHR48078:SF11">
    <property type="entry name" value="THREONINE DEHYDRATASE, MITOCHONDRIAL"/>
    <property type="match status" value="1"/>
</dbReference>
<keyword evidence="7 12" id="KW-0412">Isoleucine biosynthesis</keyword>
<dbReference type="InterPro" id="IPR000634">
    <property type="entry name" value="Ser/Thr_deHydtase_PyrdxlP-BS"/>
</dbReference>
<dbReference type="NCBIfam" id="NF006390">
    <property type="entry name" value="PRK08639.1"/>
    <property type="match status" value="1"/>
</dbReference>
<reference evidence="14 15" key="1">
    <citation type="submission" date="2017-09" db="EMBL/GenBank/DDBJ databases">
        <title>Bacterial strain isolated from the female urinary microbiota.</title>
        <authorList>
            <person name="Thomas-White K."/>
            <person name="Kumar N."/>
            <person name="Forster S."/>
            <person name="Putonti C."/>
            <person name="Lawley T."/>
            <person name="Wolfe A.J."/>
        </authorList>
    </citation>
    <scope>NUCLEOTIDE SEQUENCE [LARGE SCALE GENOMIC DNA]</scope>
    <source>
        <strain evidence="14 15">UMB0240</strain>
    </source>
</reference>
<comment type="cofactor">
    <cofactor evidence="2 12">
        <name>pyridoxal 5'-phosphate</name>
        <dbReference type="ChEBI" id="CHEBI:597326"/>
    </cofactor>
</comment>
<dbReference type="NCBIfam" id="TIGR02079">
    <property type="entry name" value="THD1"/>
    <property type="match status" value="1"/>
</dbReference>
<dbReference type="InterPro" id="IPR001721">
    <property type="entry name" value="TD_ACT-like"/>
</dbReference>
<proteinExistence type="inferred from homology"/>
<dbReference type="SUPFAM" id="SSF53686">
    <property type="entry name" value="Tryptophan synthase beta subunit-like PLP-dependent enzymes"/>
    <property type="match status" value="1"/>
</dbReference>
<feature type="domain" description="ACT-like" evidence="13">
    <location>
        <begin position="342"/>
        <end position="416"/>
    </location>
</feature>
<keyword evidence="15" id="KW-1185">Reference proteome</keyword>
<evidence type="ECO:0000256" key="10">
    <source>
        <dbReference type="ARBA" id="ARBA00023304"/>
    </source>
</evidence>
<comment type="pathway">
    <text evidence="3 12">Amino-acid biosynthesis; L-isoleucine biosynthesis; 2-oxobutanoate from L-threonine: step 1/1.</text>
</comment>
<keyword evidence="8 12" id="KW-0663">Pyridoxal phosphate</keyword>
<dbReference type="Proteomes" id="UP000235701">
    <property type="component" value="Unassembled WGS sequence"/>
</dbReference>
<evidence type="ECO:0000256" key="8">
    <source>
        <dbReference type="ARBA" id="ARBA00022898"/>
    </source>
</evidence>
<comment type="caution">
    <text evidence="14">The sequence shown here is derived from an EMBL/GenBank/DDBJ whole genome shotgun (WGS) entry which is preliminary data.</text>
</comment>
<evidence type="ECO:0000256" key="2">
    <source>
        <dbReference type="ARBA" id="ARBA00001933"/>
    </source>
</evidence>
<dbReference type="AlphaFoldDB" id="A0A2N6UDC3"/>
<dbReference type="PROSITE" id="PS00165">
    <property type="entry name" value="DEHYDRATASE_SER_THR"/>
    <property type="match status" value="1"/>
</dbReference>
<dbReference type="InterPro" id="IPR036052">
    <property type="entry name" value="TrpB-like_PALP_sf"/>
</dbReference>
<comment type="similarity">
    <text evidence="4 12">Belongs to the serine/threonine dehydratase family.</text>
</comment>
<evidence type="ECO:0000256" key="4">
    <source>
        <dbReference type="ARBA" id="ARBA00010869"/>
    </source>
</evidence>
<evidence type="ECO:0000313" key="14">
    <source>
        <dbReference type="EMBL" id="PMC79572.1"/>
    </source>
</evidence>
<dbReference type="GO" id="GO:0009097">
    <property type="term" value="P:isoleucine biosynthetic process"/>
    <property type="evidence" value="ECO:0007669"/>
    <property type="project" value="UniProtKB-UniRule"/>
</dbReference>
<evidence type="ECO:0000256" key="11">
    <source>
        <dbReference type="ARBA" id="ARBA00025527"/>
    </source>
</evidence>
<keyword evidence="6 12" id="KW-0028">Amino-acid biosynthesis</keyword>
<dbReference type="EMBL" id="PNHQ01000012">
    <property type="protein sequence ID" value="PMC79572.1"/>
    <property type="molecule type" value="Genomic_DNA"/>
</dbReference>
<dbReference type="FunFam" id="3.40.50.1100:FF:000005">
    <property type="entry name" value="Threonine dehydratase catabolic"/>
    <property type="match status" value="1"/>
</dbReference>
<dbReference type="InterPro" id="IPR045865">
    <property type="entry name" value="ACT-like_dom_sf"/>
</dbReference>
<dbReference type="OrthoDB" id="9811476at2"/>
<evidence type="ECO:0000259" key="13">
    <source>
        <dbReference type="PROSITE" id="PS51672"/>
    </source>
</evidence>
<organism evidence="14 15">
    <name type="scientific">Aerococcus viridans</name>
    <dbReference type="NCBI Taxonomy" id="1377"/>
    <lineage>
        <taxon>Bacteria</taxon>
        <taxon>Bacillati</taxon>
        <taxon>Bacillota</taxon>
        <taxon>Bacilli</taxon>
        <taxon>Lactobacillales</taxon>
        <taxon>Aerococcaceae</taxon>
        <taxon>Aerococcus</taxon>
    </lineage>
</organism>
<gene>
    <name evidence="12" type="primary">ilvA</name>
    <name evidence="14" type="ORF">CJ191_05725</name>
</gene>
<protein>
    <recommendedName>
        <fullName evidence="12">L-threonine dehydratase</fullName>
        <ecNumber evidence="12">4.3.1.19</ecNumber>
    </recommendedName>
    <alternativeName>
        <fullName evidence="12">Threonine deaminase</fullName>
    </alternativeName>
</protein>
<evidence type="ECO:0000256" key="1">
    <source>
        <dbReference type="ARBA" id="ARBA00001274"/>
    </source>
</evidence>
<dbReference type="InterPro" id="IPR050147">
    <property type="entry name" value="Ser/Thr_Dehydratase"/>
</dbReference>
<evidence type="ECO:0000256" key="7">
    <source>
        <dbReference type="ARBA" id="ARBA00022624"/>
    </source>
</evidence>
<dbReference type="UniPathway" id="UPA00047">
    <property type="reaction ID" value="UER00054"/>
</dbReference>
<dbReference type="GO" id="GO:0030170">
    <property type="term" value="F:pyridoxal phosphate binding"/>
    <property type="evidence" value="ECO:0007669"/>
    <property type="project" value="InterPro"/>
</dbReference>
<comment type="function">
    <text evidence="11 12">Catalyzes the anaerobic formation of alpha-ketobutyrate and ammonia from threonine in a two-step reaction. The first step involved a dehydration of threonine and a production of enamine intermediates (aminocrotonate), which tautomerizes to its imine form (iminobutyrate). Both intermediates are unstable and short-lived. The second step is the nonenzymatic hydrolysis of the enamine/imine intermediates to form 2-ketobutyrate and free ammonia. In the low water environment of the cell, the second step is accelerated by RidA.</text>
</comment>
<evidence type="ECO:0000256" key="12">
    <source>
        <dbReference type="RuleBase" id="RU362012"/>
    </source>
</evidence>
<evidence type="ECO:0000256" key="3">
    <source>
        <dbReference type="ARBA" id="ARBA00004810"/>
    </source>
</evidence>
<keyword evidence="9 12" id="KW-0456">Lyase</keyword>
<dbReference type="GO" id="GO:0006567">
    <property type="term" value="P:L-threonine catabolic process"/>
    <property type="evidence" value="ECO:0007669"/>
    <property type="project" value="TreeGrafter"/>
</dbReference>
<comment type="catalytic activity">
    <reaction evidence="1 12">
        <text>L-threonine = 2-oxobutanoate + NH4(+)</text>
        <dbReference type="Rhea" id="RHEA:22108"/>
        <dbReference type="ChEBI" id="CHEBI:16763"/>
        <dbReference type="ChEBI" id="CHEBI:28938"/>
        <dbReference type="ChEBI" id="CHEBI:57926"/>
        <dbReference type="EC" id="4.3.1.19"/>
    </reaction>
</comment>
<dbReference type="EC" id="4.3.1.19" evidence="12"/>
<dbReference type="GO" id="GO:0003941">
    <property type="term" value="F:L-serine ammonia-lyase activity"/>
    <property type="evidence" value="ECO:0007669"/>
    <property type="project" value="TreeGrafter"/>
</dbReference>